<keyword evidence="5" id="KW-1185">Reference proteome</keyword>
<dbReference type="InterPro" id="IPR036869">
    <property type="entry name" value="J_dom_sf"/>
</dbReference>
<dbReference type="PANTHER" id="PTHR24074">
    <property type="entry name" value="CO-CHAPERONE PROTEIN DJLA"/>
    <property type="match status" value="1"/>
</dbReference>
<keyword evidence="2" id="KW-0472">Membrane</keyword>
<protein>
    <submittedName>
        <fullName evidence="4">DnaJ domain</fullName>
    </submittedName>
</protein>
<dbReference type="Proteomes" id="UP000717585">
    <property type="component" value="Unassembled WGS sequence"/>
</dbReference>
<dbReference type="EMBL" id="JAHDYR010000062">
    <property type="protein sequence ID" value="KAG9390831.1"/>
    <property type="molecule type" value="Genomic_DNA"/>
</dbReference>
<feature type="domain" description="J" evidence="3">
    <location>
        <begin position="179"/>
        <end position="244"/>
    </location>
</feature>
<proteinExistence type="predicted"/>
<comment type="caution">
    <text evidence="4">The sequence shown here is derived from an EMBL/GenBank/DDBJ whole genome shotgun (WGS) entry which is preliminary data.</text>
</comment>
<dbReference type="Gene3D" id="1.10.287.110">
    <property type="entry name" value="DnaJ domain"/>
    <property type="match status" value="1"/>
</dbReference>
<feature type="region of interest" description="Disordered" evidence="1">
    <location>
        <begin position="1"/>
        <end position="34"/>
    </location>
</feature>
<evidence type="ECO:0000313" key="4">
    <source>
        <dbReference type="EMBL" id="KAG9390831.1"/>
    </source>
</evidence>
<feature type="compositionally biased region" description="Acidic residues" evidence="1">
    <location>
        <begin position="15"/>
        <end position="26"/>
    </location>
</feature>
<organism evidence="4 5">
    <name type="scientific">Carpediemonas membranifera</name>
    <dbReference type="NCBI Taxonomy" id="201153"/>
    <lineage>
        <taxon>Eukaryota</taxon>
        <taxon>Metamonada</taxon>
        <taxon>Carpediemonas-like organisms</taxon>
        <taxon>Carpediemonas</taxon>
    </lineage>
</organism>
<dbReference type="SUPFAM" id="SSF46565">
    <property type="entry name" value="Chaperone J-domain"/>
    <property type="match status" value="1"/>
</dbReference>
<keyword evidence="2" id="KW-1133">Transmembrane helix</keyword>
<evidence type="ECO:0000256" key="1">
    <source>
        <dbReference type="SAM" id="MobiDB-lite"/>
    </source>
</evidence>
<keyword evidence="2" id="KW-0812">Transmembrane</keyword>
<dbReference type="OrthoDB" id="10250354at2759"/>
<gene>
    <name evidence="4" type="ORF">J8273_7090</name>
</gene>
<feature type="compositionally biased region" description="Basic and acidic residues" evidence="1">
    <location>
        <begin position="1"/>
        <end position="14"/>
    </location>
</feature>
<dbReference type="Pfam" id="PF00226">
    <property type="entry name" value="DnaJ"/>
    <property type="match status" value="1"/>
</dbReference>
<feature type="transmembrane region" description="Helical" evidence="2">
    <location>
        <begin position="139"/>
        <end position="163"/>
    </location>
</feature>
<dbReference type="SMART" id="SM00271">
    <property type="entry name" value="DnaJ"/>
    <property type="match status" value="1"/>
</dbReference>
<name>A0A8J6BUX8_9EUKA</name>
<dbReference type="AlphaFoldDB" id="A0A8J6BUX8"/>
<evidence type="ECO:0000259" key="3">
    <source>
        <dbReference type="PROSITE" id="PS50076"/>
    </source>
</evidence>
<dbReference type="InterPro" id="IPR001623">
    <property type="entry name" value="DnaJ_domain"/>
</dbReference>
<evidence type="ECO:0000313" key="5">
    <source>
        <dbReference type="Proteomes" id="UP000717585"/>
    </source>
</evidence>
<evidence type="ECO:0000256" key="2">
    <source>
        <dbReference type="SAM" id="Phobius"/>
    </source>
</evidence>
<accession>A0A8J6BUX8</accession>
<dbReference type="PRINTS" id="PR00625">
    <property type="entry name" value="JDOMAIN"/>
</dbReference>
<dbReference type="PROSITE" id="PS50076">
    <property type="entry name" value="DNAJ_2"/>
    <property type="match status" value="1"/>
</dbReference>
<reference evidence="4" key="1">
    <citation type="submission" date="2021-05" db="EMBL/GenBank/DDBJ databases">
        <title>A free-living protist that lacks canonical eukaryotic 1 DNA replication and segregation systems.</title>
        <authorList>
            <person name="Salas-Leiva D.E."/>
            <person name="Tromer E.C."/>
            <person name="Curtis B.A."/>
            <person name="Jerlstrom-Hultqvist J."/>
            <person name="Kolisko M."/>
            <person name="Yi Z."/>
            <person name="Salas-Leiva J.S."/>
            <person name="Gallot-Lavallee L."/>
            <person name="Kops G.J.P.L."/>
            <person name="Archibald J.M."/>
            <person name="Simpson A.G.B."/>
            <person name="Roger A.J."/>
        </authorList>
    </citation>
    <scope>NUCLEOTIDE SEQUENCE</scope>
    <source>
        <strain evidence="4">BICM</strain>
    </source>
</reference>
<dbReference type="InterPro" id="IPR050817">
    <property type="entry name" value="DjlA_DnaK_co-chaperone"/>
</dbReference>
<dbReference type="CDD" id="cd06257">
    <property type="entry name" value="DnaJ"/>
    <property type="match status" value="1"/>
</dbReference>
<sequence length="265" mass="30444">MSSELRNRSTREPVEQEDGFESDSDMETGPVEPIMEQRIRNEEAKMAEMDAVIAKIAPAFRFKKLEHLEKFFSIFQAQIKEEAKAELRQKLENLSKVDGELCFDPIKGRFMAYIGPEARKAMHDKMRPAKKAPPPPRKFLLTAVAVFIITMLILGGVGAVLYWRFPQLFAFTVETGYKDYYEILGVPRDATQAEIKKAYRKFALELHPDRNPNCKTCGAQLALISEAHKCLADETRRSYYDINGRDPGPQREKPVVKQMTRMPRR</sequence>
<feature type="region of interest" description="Disordered" evidence="1">
    <location>
        <begin position="242"/>
        <end position="265"/>
    </location>
</feature>